<evidence type="ECO:0000313" key="2">
    <source>
        <dbReference type="EMBL" id="CAB5237919.1"/>
    </source>
</evidence>
<gene>
    <name evidence="2" type="ORF">UFOVP142_10</name>
</gene>
<protein>
    <submittedName>
        <fullName evidence="2">Uncharacterized protein</fullName>
    </submittedName>
</protein>
<organism evidence="2">
    <name type="scientific">uncultured Caudovirales phage</name>
    <dbReference type="NCBI Taxonomy" id="2100421"/>
    <lineage>
        <taxon>Viruses</taxon>
        <taxon>Duplodnaviria</taxon>
        <taxon>Heunggongvirae</taxon>
        <taxon>Uroviricota</taxon>
        <taxon>Caudoviricetes</taxon>
        <taxon>Peduoviridae</taxon>
        <taxon>Maltschvirus</taxon>
        <taxon>Maltschvirus maltsch</taxon>
    </lineage>
</organism>
<sequence>MGEMPWPKWNPKGSPVEGLKQADSRKRRQQIRMATRAEERFAELHGMSSMEHMETFLRGQNQIVDGCECFACSGYRHRKVLAEKETRKLQGYTMKQALNFQVLLGLKS</sequence>
<evidence type="ECO:0000256" key="1">
    <source>
        <dbReference type="SAM" id="MobiDB-lite"/>
    </source>
</evidence>
<feature type="region of interest" description="Disordered" evidence="1">
    <location>
        <begin position="1"/>
        <end position="27"/>
    </location>
</feature>
<proteinExistence type="predicted"/>
<dbReference type="EMBL" id="LR798460">
    <property type="protein sequence ID" value="CAB5237919.1"/>
    <property type="molecule type" value="Genomic_DNA"/>
</dbReference>
<name>A0A6J7XKL7_9CAUD</name>
<accession>A0A6J7XKL7</accession>
<reference evidence="2" key="1">
    <citation type="submission" date="2020-05" db="EMBL/GenBank/DDBJ databases">
        <authorList>
            <person name="Chiriac C."/>
            <person name="Salcher M."/>
            <person name="Ghai R."/>
            <person name="Kavagutti S V."/>
        </authorList>
    </citation>
    <scope>NUCLEOTIDE SEQUENCE</scope>
</reference>